<dbReference type="EMBL" id="JBHSKX010000002">
    <property type="protein sequence ID" value="MFC5367735.1"/>
    <property type="molecule type" value="Genomic_DNA"/>
</dbReference>
<comment type="caution">
    <text evidence="2">The sequence shown here is derived from an EMBL/GenBank/DDBJ whole genome shotgun (WGS) entry which is preliminary data.</text>
</comment>
<keyword evidence="1" id="KW-1133">Transmembrane helix</keyword>
<dbReference type="AlphaFoldDB" id="A0ABD5RD08"/>
<feature type="transmembrane region" description="Helical" evidence="1">
    <location>
        <begin position="89"/>
        <end position="110"/>
    </location>
</feature>
<dbReference type="RefSeq" id="WP_227229981.1">
    <property type="nucleotide sequence ID" value="NZ_JAJCVJ010000002.1"/>
</dbReference>
<evidence type="ECO:0000313" key="2">
    <source>
        <dbReference type="EMBL" id="MFC5367735.1"/>
    </source>
</evidence>
<evidence type="ECO:0000256" key="1">
    <source>
        <dbReference type="SAM" id="Phobius"/>
    </source>
</evidence>
<reference evidence="2 3" key="1">
    <citation type="journal article" date="2019" name="Int. J. Syst. Evol. Microbiol.">
        <title>The Global Catalogue of Microorganisms (GCM) 10K type strain sequencing project: providing services to taxonomists for standard genome sequencing and annotation.</title>
        <authorList>
            <consortium name="The Broad Institute Genomics Platform"/>
            <consortium name="The Broad Institute Genome Sequencing Center for Infectious Disease"/>
            <person name="Wu L."/>
            <person name="Ma J."/>
        </authorList>
    </citation>
    <scope>NUCLEOTIDE SEQUENCE [LARGE SCALE GENOMIC DNA]</scope>
    <source>
        <strain evidence="2 3">CGMCC 1.12237</strain>
    </source>
</reference>
<organism evidence="2 3">
    <name type="scientific">Salinirubrum litoreum</name>
    <dbReference type="NCBI Taxonomy" id="1126234"/>
    <lineage>
        <taxon>Archaea</taxon>
        <taxon>Methanobacteriati</taxon>
        <taxon>Methanobacteriota</taxon>
        <taxon>Stenosarchaea group</taxon>
        <taxon>Halobacteria</taxon>
        <taxon>Halobacteriales</taxon>
        <taxon>Haloferacaceae</taxon>
        <taxon>Salinirubrum</taxon>
    </lineage>
</organism>
<name>A0ABD5RD08_9EURY</name>
<gene>
    <name evidence="2" type="ORF">ACFPJ5_12400</name>
</gene>
<sequence length="114" mass="12097">MHGDPDDQSDTDSELLKASVLLALLSESASALADADDTAKTFNTRTIATIIIASVAVAKLVNLDNLHTVLGIVGSHGLQWITLVRVSEVWPGLVVCVSLFVTLLTLHCLVTCRS</sequence>
<keyword evidence="1" id="KW-0812">Transmembrane</keyword>
<evidence type="ECO:0000313" key="3">
    <source>
        <dbReference type="Proteomes" id="UP001596201"/>
    </source>
</evidence>
<keyword evidence="1" id="KW-0472">Membrane</keyword>
<protein>
    <submittedName>
        <fullName evidence="2">Uncharacterized protein</fullName>
    </submittedName>
</protein>
<keyword evidence="3" id="KW-1185">Reference proteome</keyword>
<accession>A0ABD5RD08</accession>
<proteinExistence type="predicted"/>
<dbReference type="Proteomes" id="UP001596201">
    <property type="component" value="Unassembled WGS sequence"/>
</dbReference>